<dbReference type="PROSITE" id="PS50089">
    <property type="entry name" value="ZF_RING_2"/>
    <property type="match status" value="1"/>
</dbReference>
<evidence type="ECO:0000256" key="8">
    <source>
        <dbReference type="PROSITE-ProRule" id="PRU00175"/>
    </source>
</evidence>
<evidence type="ECO:0000256" key="2">
    <source>
        <dbReference type="ARBA" id="ARBA00014050"/>
    </source>
</evidence>
<keyword evidence="9" id="KW-0812">Transmembrane</keyword>
<dbReference type="InterPro" id="IPR047986">
    <property type="entry name" value="RNF182_RING-HC"/>
</dbReference>
<dbReference type="SUPFAM" id="SSF57850">
    <property type="entry name" value="RING/U-box"/>
    <property type="match status" value="1"/>
</dbReference>
<gene>
    <name evidence="11" type="ORF">CRENBAI_004983</name>
</gene>
<dbReference type="PANTHER" id="PTHR46675:SF3">
    <property type="entry name" value="E3 UBIQUITIN-PROTEIN LIGASE RNF182"/>
    <property type="match status" value="1"/>
</dbReference>
<dbReference type="InterPro" id="IPR013083">
    <property type="entry name" value="Znf_RING/FYVE/PHD"/>
</dbReference>
<comment type="subunit">
    <text evidence="1">Interacts with ATP6V0C.</text>
</comment>
<evidence type="ECO:0000256" key="5">
    <source>
        <dbReference type="ARBA" id="ARBA00022833"/>
    </source>
</evidence>
<evidence type="ECO:0000259" key="10">
    <source>
        <dbReference type="PROSITE" id="PS50089"/>
    </source>
</evidence>
<dbReference type="InterPro" id="IPR017907">
    <property type="entry name" value="Znf_RING_CS"/>
</dbReference>
<evidence type="ECO:0000256" key="1">
    <source>
        <dbReference type="ARBA" id="ARBA00011482"/>
    </source>
</evidence>
<keyword evidence="9" id="KW-0472">Membrane</keyword>
<dbReference type="AlphaFoldDB" id="A0AAV9SQG2"/>
<dbReference type="SMART" id="SM00184">
    <property type="entry name" value="RING"/>
    <property type="match status" value="1"/>
</dbReference>
<dbReference type="PROSITE" id="PS00518">
    <property type="entry name" value="ZF_RING_1"/>
    <property type="match status" value="1"/>
</dbReference>
<feature type="domain" description="RING-type" evidence="10">
    <location>
        <begin position="34"/>
        <end position="82"/>
    </location>
</feature>
<dbReference type="CDD" id="cd16555">
    <property type="entry name" value="RING-HC_RNF182"/>
    <property type="match status" value="1"/>
</dbReference>
<keyword evidence="3" id="KW-0479">Metal-binding</keyword>
<dbReference type="InterPro" id="IPR001841">
    <property type="entry name" value="Znf_RING"/>
</dbReference>
<feature type="transmembrane region" description="Helical" evidence="9">
    <location>
        <begin position="231"/>
        <end position="253"/>
    </location>
</feature>
<dbReference type="Gene3D" id="3.30.40.10">
    <property type="entry name" value="Zinc/RING finger domain, C3HC4 (zinc finger)"/>
    <property type="match status" value="1"/>
</dbReference>
<comment type="caution">
    <text evidence="11">The sequence shown here is derived from an EMBL/GenBank/DDBJ whole genome shotgun (WGS) entry which is preliminary data.</text>
</comment>
<evidence type="ECO:0000313" key="12">
    <source>
        <dbReference type="Proteomes" id="UP001311232"/>
    </source>
</evidence>
<protein>
    <recommendedName>
        <fullName evidence="2">E3 ubiquitin-protein ligase RNF182</fullName>
    </recommendedName>
    <alternativeName>
        <fullName evidence="7">RING finger protein 182</fullName>
    </alternativeName>
    <alternativeName>
        <fullName evidence="6">RING-type E3 ubiquitin transferase RNF182</fullName>
    </alternativeName>
</protein>
<dbReference type="GO" id="GO:0008270">
    <property type="term" value="F:zinc ion binding"/>
    <property type="evidence" value="ECO:0007669"/>
    <property type="project" value="UniProtKB-KW"/>
</dbReference>
<dbReference type="PANTHER" id="PTHR46675">
    <property type="entry name" value="E3 UBIQUITIN-PROTEIN LIGASE RNF182"/>
    <property type="match status" value="1"/>
</dbReference>
<proteinExistence type="predicted"/>
<dbReference type="Pfam" id="PF14634">
    <property type="entry name" value="zf-RING_5"/>
    <property type="match status" value="1"/>
</dbReference>
<organism evidence="11 12">
    <name type="scientific">Crenichthys baileyi</name>
    <name type="common">White River springfish</name>
    <dbReference type="NCBI Taxonomy" id="28760"/>
    <lineage>
        <taxon>Eukaryota</taxon>
        <taxon>Metazoa</taxon>
        <taxon>Chordata</taxon>
        <taxon>Craniata</taxon>
        <taxon>Vertebrata</taxon>
        <taxon>Euteleostomi</taxon>
        <taxon>Actinopterygii</taxon>
        <taxon>Neopterygii</taxon>
        <taxon>Teleostei</taxon>
        <taxon>Neoteleostei</taxon>
        <taxon>Acanthomorphata</taxon>
        <taxon>Ovalentaria</taxon>
        <taxon>Atherinomorphae</taxon>
        <taxon>Cyprinodontiformes</taxon>
        <taxon>Goodeidae</taxon>
        <taxon>Crenichthys</taxon>
    </lineage>
</organism>
<evidence type="ECO:0000313" key="11">
    <source>
        <dbReference type="EMBL" id="KAK5623783.1"/>
    </source>
</evidence>
<keyword evidence="9" id="KW-1133">Transmembrane helix</keyword>
<feature type="transmembrane region" description="Helical" evidence="9">
    <location>
        <begin position="206"/>
        <end position="225"/>
    </location>
</feature>
<evidence type="ECO:0000256" key="3">
    <source>
        <dbReference type="ARBA" id="ARBA00022723"/>
    </source>
</evidence>
<keyword evidence="12" id="KW-1185">Reference proteome</keyword>
<accession>A0AAV9SQG2</accession>
<dbReference type="EMBL" id="JAHHUM010000014">
    <property type="protein sequence ID" value="KAK5623783.1"/>
    <property type="molecule type" value="Genomic_DNA"/>
</dbReference>
<dbReference type="Proteomes" id="UP001311232">
    <property type="component" value="Unassembled WGS sequence"/>
</dbReference>
<evidence type="ECO:0000256" key="9">
    <source>
        <dbReference type="SAM" id="Phobius"/>
    </source>
</evidence>
<reference evidence="11 12" key="1">
    <citation type="submission" date="2021-06" db="EMBL/GenBank/DDBJ databases">
        <authorList>
            <person name="Palmer J.M."/>
        </authorList>
    </citation>
    <scope>NUCLEOTIDE SEQUENCE [LARGE SCALE GENOMIC DNA]</scope>
    <source>
        <strain evidence="11 12">MEX-2019</strain>
        <tissue evidence="11">Muscle</tissue>
    </source>
</reference>
<evidence type="ECO:0000256" key="4">
    <source>
        <dbReference type="ARBA" id="ARBA00022771"/>
    </source>
</evidence>
<evidence type="ECO:0000256" key="6">
    <source>
        <dbReference type="ARBA" id="ARBA00030086"/>
    </source>
</evidence>
<name>A0AAV9SQG2_9TELE</name>
<evidence type="ECO:0000256" key="7">
    <source>
        <dbReference type="ARBA" id="ARBA00031239"/>
    </source>
</evidence>
<sequence>MLVPSGTNSVFCVCCVQVQTWAQSLVYTVEELECKICYNRYNTRSRKPKLLGCLHRVCAKCLKKMVDMGDSSPSVISCPFCRHETYVPDEEVWLMEDDRHIMAVLSCQDGAQQEGVAAGRVGDSEVVLTPTALKGGGAGGRADTSHRSSDCLVITIMELPDDSPSSDSMSMLNVVGLYRPPSLDSLPCNLPTQKCRVWTSRSFPRCLLGALCMVYFSSLPLGIYLLMIGHLLMGVVLVSLVPSTLLLLVLYGFCQCICQEVREVIAARRLP</sequence>
<keyword evidence="4 8" id="KW-0863">Zinc-finger</keyword>
<dbReference type="InterPro" id="IPR042285">
    <property type="entry name" value="RNF182"/>
</dbReference>
<keyword evidence="5" id="KW-0862">Zinc</keyword>